<comment type="caution">
    <text evidence="1">The sequence shown here is derived from an EMBL/GenBank/DDBJ whole genome shotgun (WGS) entry which is preliminary data.</text>
</comment>
<gene>
    <name evidence="1" type="ORF">ACHAWU_000045</name>
</gene>
<organism evidence="1 2">
    <name type="scientific">Discostella pseudostelligera</name>
    <dbReference type="NCBI Taxonomy" id="259834"/>
    <lineage>
        <taxon>Eukaryota</taxon>
        <taxon>Sar</taxon>
        <taxon>Stramenopiles</taxon>
        <taxon>Ochrophyta</taxon>
        <taxon>Bacillariophyta</taxon>
        <taxon>Coscinodiscophyceae</taxon>
        <taxon>Thalassiosirophycidae</taxon>
        <taxon>Stephanodiscales</taxon>
        <taxon>Stephanodiscaceae</taxon>
        <taxon>Discostella</taxon>
    </lineage>
</organism>
<proteinExistence type="predicted"/>
<accession>A0ABD3N8V0</accession>
<sequence length="324" mass="35490">MTLVDEILEEAGFSKIAIEAVKSGKLHYGGSLDAASDKELSVKLAFHLKAELDGAKEIFLASPKKKEYDPTVESLGMIAEDGGDGTLDDFSGIILTNEKVMEKLYRSASSHAGSDLNLAKDEIAMFKKCTTHEEVEHCLRQILLDRFRAYRAHGLAGIKPYVRGSKEFSTAEELKKQIQAGGKPPTRSAVFNKYVVEYPNNPPAGVEESFFWVNSIIDSKPTIALVHRVGMPHDGGYVYMERHFYLSRSHNCLQGFGAALPVEDGAVVLYLTRTSTDQVGGLGSTAKRAIGNKLMGSRMADNFERARAVLAAAVAEKEMDKLKL</sequence>
<dbReference type="EMBL" id="JALLBG020000010">
    <property type="protein sequence ID" value="KAL3772483.1"/>
    <property type="molecule type" value="Genomic_DNA"/>
</dbReference>
<name>A0ABD3N8V0_9STRA</name>
<dbReference type="Proteomes" id="UP001530293">
    <property type="component" value="Unassembled WGS sequence"/>
</dbReference>
<reference evidence="1 2" key="1">
    <citation type="submission" date="2024-10" db="EMBL/GenBank/DDBJ databases">
        <title>Updated reference genomes for cyclostephanoid diatoms.</title>
        <authorList>
            <person name="Roberts W.R."/>
            <person name="Alverson A.J."/>
        </authorList>
    </citation>
    <scope>NUCLEOTIDE SEQUENCE [LARGE SCALE GENOMIC DNA]</scope>
    <source>
        <strain evidence="1 2">AJA232-27</strain>
    </source>
</reference>
<protein>
    <recommendedName>
        <fullName evidence="3">F-actin-capping protein subunit alpha</fullName>
    </recommendedName>
</protein>
<dbReference type="AlphaFoldDB" id="A0ABD3N8V0"/>
<evidence type="ECO:0000313" key="2">
    <source>
        <dbReference type="Proteomes" id="UP001530293"/>
    </source>
</evidence>
<keyword evidence="2" id="KW-1185">Reference proteome</keyword>
<evidence type="ECO:0008006" key="3">
    <source>
        <dbReference type="Google" id="ProtNLM"/>
    </source>
</evidence>
<evidence type="ECO:0000313" key="1">
    <source>
        <dbReference type="EMBL" id="KAL3772483.1"/>
    </source>
</evidence>